<protein>
    <submittedName>
        <fullName evidence="1">Uncharacterized protein</fullName>
    </submittedName>
</protein>
<gene>
    <name evidence="1" type="ORF">AFUS01_LOCUS42609</name>
</gene>
<proteinExistence type="predicted"/>
<dbReference type="EMBL" id="CAJVCH010567793">
    <property type="protein sequence ID" value="CAG7832956.1"/>
    <property type="molecule type" value="Genomic_DNA"/>
</dbReference>
<name>A0A8J2M4T4_9HEXA</name>
<keyword evidence="2" id="KW-1185">Reference proteome</keyword>
<evidence type="ECO:0000313" key="1">
    <source>
        <dbReference type="EMBL" id="CAG7832956.1"/>
    </source>
</evidence>
<accession>A0A8J2M4T4</accession>
<reference evidence="1" key="1">
    <citation type="submission" date="2021-06" db="EMBL/GenBank/DDBJ databases">
        <authorList>
            <person name="Hodson N. C."/>
            <person name="Mongue J. A."/>
            <person name="Jaron S. K."/>
        </authorList>
    </citation>
    <scope>NUCLEOTIDE SEQUENCE</scope>
</reference>
<sequence length="150" mass="17616">MDEAPVNILTNQEMETLAESSLQPVLIEQMKSLLGNNRSGIVQKQLRYLLAIINCDEAVITHMANLECHNCFFRGHQGWWCPYPINHNRLKQFMNQFENRHFKTKQNYRRAKNYYTKTGRWPPGAPLDWLDQVLAEDMHACLPPTKVRFV</sequence>
<organism evidence="1 2">
    <name type="scientific">Allacma fusca</name>
    <dbReference type="NCBI Taxonomy" id="39272"/>
    <lineage>
        <taxon>Eukaryota</taxon>
        <taxon>Metazoa</taxon>
        <taxon>Ecdysozoa</taxon>
        <taxon>Arthropoda</taxon>
        <taxon>Hexapoda</taxon>
        <taxon>Collembola</taxon>
        <taxon>Symphypleona</taxon>
        <taxon>Sminthuridae</taxon>
        <taxon>Allacma</taxon>
    </lineage>
</organism>
<dbReference type="AlphaFoldDB" id="A0A8J2M4T4"/>
<comment type="caution">
    <text evidence="1">The sequence shown here is derived from an EMBL/GenBank/DDBJ whole genome shotgun (WGS) entry which is preliminary data.</text>
</comment>
<dbReference type="Proteomes" id="UP000708208">
    <property type="component" value="Unassembled WGS sequence"/>
</dbReference>
<evidence type="ECO:0000313" key="2">
    <source>
        <dbReference type="Proteomes" id="UP000708208"/>
    </source>
</evidence>